<name>A0ABU3UFF8_9ACTN</name>
<protein>
    <submittedName>
        <fullName evidence="1">Uncharacterized protein</fullName>
    </submittedName>
</protein>
<comment type="caution">
    <text evidence="1">The sequence shown here is derived from an EMBL/GenBank/DDBJ whole genome shotgun (WGS) entry which is preliminary data.</text>
</comment>
<accession>A0ABU3UFF8</accession>
<dbReference type="EMBL" id="JARAKF010000001">
    <property type="protein sequence ID" value="MDU8992655.1"/>
    <property type="molecule type" value="Genomic_DNA"/>
</dbReference>
<gene>
    <name evidence="1" type="ORF">PU648_09850</name>
</gene>
<dbReference type="RefSeq" id="WP_143603720.1">
    <property type="nucleotide sequence ID" value="NZ_CP107955.1"/>
</dbReference>
<reference evidence="1 2" key="1">
    <citation type="submission" date="2023-02" db="EMBL/GenBank/DDBJ databases">
        <authorList>
            <person name="Maleckis M."/>
        </authorList>
    </citation>
    <scope>NUCLEOTIDE SEQUENCE [LARGE SCALE GENOMIC DNA]</scope>
    <source>
        <strain evidence="1 2">P8-A2</strain>
    </source>
</reference>
<evidence type="ECO:0000313" key="1">
    <source>
        <dbReference type="EMBL" id="MDU8992655.1"/>
    </source>
</evidence>
<evidence type="ECO:0000313" key="2">
    <source>
        <dbReference type="Proteomes" id="UP001257627"/>
    </source>
</evidence>
<dbReference type="Proteomes" id="UP001257627">
    <property type="component" value="Unassembled WGS sequence"/>
</dbReference>
<proteinExistence type="predicted"/>
<sequence length="80" mass="8389">MKSHEATIKHLEAYAKREDEALRGLAATRDSAATKLKAAQKNLAAYCTKAAYASDNPGYNADASPAAPLKKVQLAVGPAC</sequence>
<keyword evidence="2" id="KW-1185">Reference proteome</keyword>
<organism evidence="1 2">
    <name type="scientific">Streptomyces mirabilis</name>
    <dbReference type="NCBI Taxonomy" id="68239"/>
    <lineage>
        <taxon>Bacteria</taxon>
        <taxon>Bacillati</taxon>
        <taxon>Actinomycetota</taxon>
        <taxon>Actinomycetes</taxon>
        <taxon>Kitasatosporales</taxon>
        <taxon>Streptomycetaceae</taxon>
        <taxon>Streptomyces</taxon>
    </lineage>
</organism>